<keyword evidence="3" id="KW-1185">Reference proteome</keyword>
<dbReference type="InterPro" id="IPR010620">
    <property type="entry name" value="SBBP_repeat"/>
</dbReference>
<dbReference type="EMBL" id="VTWU01000001">
    <property type="protein sequence ID" value="KAA9339276.1"/>
    <property type="molecule type" value="Genomic_DNA"/>
</dbReference>
<feature type="chain" id="PRO_5041663602" evidence="1">
    <location>
        <begin position="21"/>
        <end position="539"/>
    </location>
</feature>
<organism evidence="2 3">
    <name type="scientific">Hymenobacter busanensis</name>
    <dbReference type="NCBI Taxonomy" id="2607656"/>
    <lineage>
        <taxon>Bacteria</taxon>
        <taxon>Pseudomonadati</taxon>
        <taxon>Bacteroidota</taxon>
        <taxon>Cytophagia</taxon>
        <taxon>Cytophagales</taxon>
        <taxon>Hymenobacteraceae</taxon>
        <taxon>Hymenobacter</taxon>
    </lineage>
</organism>
<gene>
    <name evidence="2" type="ORF">F0P96_01225</name>
</gene>
<comment type="caution">
    <text evidence="2">The sequence shown here is derived from an EMBL/GenBank/DDBJ whole genome shotgun (WGS) entry which is preliminary data.</text>
</comment>
<protein>
    <submittedName>
        <fullName evidence="2">T9SS type A sorting domain-containing protein</fullName>
    </submittedName>
</protein>
<dbReference type="InterPro" id="IPR026444">
    <property type="entry name" value="Secre_tail"/>
</dbReference>
<dbReference type="NCBIfam" id="TIGR04183">
    <property type="entry name" value="Por_Secre_tail"/>
    <property type="match status" value="1"/>
</dbReference>
<dbReference type="Pfam" id="PF06739">
    <property type="entry name" value="SBBP"/>
    <property type="match status" value="1"/>
</dbReference>
<dbReference type="PANTHER" id="PTHR35580:SF1">
    <property type="entry name" value="PHYTASE-LIKE DOMAIN-CONTAINING PROTEIN"/>
    <property type="match status" value="1"/>
</dbReference>
<dbReference type="Gene3D" id="2.120.10.30">
    <property type="entry name" value="TolB, C-terminal domain"/>
    <property type="match status" value="1"/>
</dbReference>
<evidence type="ECO:0000313" key="2">
    <source>
        <dbReference type="EMBL" id="KAA9339276.1"/>
    </source>
</evidence>
<dbReference type="InterPro" id="IPR011042">
    <property type="entry name" value="6-blade_b-propeller_TolB-like"/>
</dbReference>
<accession>A0AA88K7Y4</accession>
<feature type="signal peptide" evidence="1">
    <location>
        <begin position="1"/>
        <end position="20"/>
    </location>
</feature>
<dbReference type="AlphaFoldDB" id="A0AA88K7Y4"/>
<evidence type="ECO:0000313" key="3">
    <source>
        <dbReference type="Proteomes" id="UP000326380"/>
    </source>
</evidence>
<sequence>MMMKLFAWIGVMLMALSARAQGQWDWAQRLPLVNTAVAAGPAGRVYVSGSFSGLVVIGGTRYAAVGTEDGFIGCFTSAGVLQWSQQLSSQPYYPQTQPQSASPTDIAADAAGNSYVTGAFTGRISFPNATVTAPMGWNGLFTAKYSPAGALQWIRAGGCPSYASKPGAIAVDAAGNSYIAGGVTSPAVFDQVSKSFAGKYQVFVASYSTTGAIRWLTTGSGQSNTNLAQDVAADGHGGVYVVGSYYSELTLGATVLPANSSNGTQYPNQLIAQLRGSTGQVVWARWAGGPGSYVLGEGISVDDAGNTCVAGRYSGAPAFGLGTNGLPAASSPTAYAAAYTSVGTPRWAVPLDLTTNQGRCRTASAADGSRCYVLSDRTTVSPTPVVLRRLWPASGSTQWRLDMRGDAHPYALTLAPDGYLFATGSVSGTAYFGPSMLNAASPANFFVRVSETAARQTATAAQNAWTAYPNPTQNLLRVPLPEPAQATVRDAFGQLRMQTLLHPQPDGAWLNVDRLLPGTYVLELRTAGGVVHRQWVVKE</sequence>
<proteinExistence type="predicted"/>
<evidence type="ECO:0000256" key="1">
    <source>
        <dbReference type="SAM" id="SignalP"/>
    </source>
</evidence>
<dbReference type="PANTHER" id="PTHR35580">
    <property type="entry name" value="CELL SURFACE GLYCOPROTEIN (S-LAYER PROTEIN)-LIKE PROTEIN"/>
    <property type="match status" value="1"/>
</dbReference>
<keyword evidence="1" id="KW-0732">Signal</keyword>
<reference evidence="2 3" key="1">
    <citation type="submission" date="2019-09" db="EMBL/GenBank/DDBJ databases">
        <title>Genome sequence of Hymenobacter sp. M3.</title>
        <authorList>
            <person name="Srinivasan S."/>
        </authorList>
    </citation>
    <scope>NUCLEOTIDE SEQUENCE [LARGE SCALE GENOMIC DNA]</scope>
    <source>
        <strain evidence="2 3">M3</strain>
    </source>
</reference>
<dbReference type="SUPFAM" id="SSF101898">
    <property type="entry name" value="NHL repeat"/>
    <property type="match status" value="1"/>
</dbReference>
<dbReference type="InterPro" id="IPR052918">
    <property type="entry name" value="Motility_Chemotaxis_Reg"/>
</dbReference>
<dbReference type="Proteomes" id="UP000326380">
    <property type="component" value="Unassembled WGS sequence"/>
</dbReference>
<name>A0AA88K7Y4_9BACT</name>